<keyword evidence="2" id="KW-1185">Reference proteome</keyword>
<accession>A0A926DNA5</accession>
<dbReference type="AlphaFoldDB" id="A0A926DNA5"/>
<dbReference type="Proteomes" id="UP000611762">
    <property type="component" value="Unassembled WGS sequence"/>
</dbReference>
<reference evidence="1" key="1">
    <citation type="submission" date="2020-08" db="EMBL/GenBank/DDBJ databases">
        <title>Genome public.</title>
        <authorList>
            <person name="Liu C."/>
            <person name="Sun Q."/>
        </authorList>
    </citation>
    <scope>NUCLEOTIDE SEQUENCE</scope>
    <source>
        <strain evidence="1">H8</strain>
    </source>
</reference>
<dbReference type="RefSeq" id="WP_249311992.1">
    <property type="nucleotide sequence ID" value="NZ_JACRSU010000002.1"/>
</dbReference>
<comment type="caution">
    <text evidence="1">The sequence shown here is derived from an EMBL/GenBank/DDBJ whole genome shotgun (WGS) entry which is preliminary data.</text>
</comment>
<evidence type="ECO:0000313" key="1">
    <source>
        <dbReference type="EMBL" id="MBC8540832.1"/>
    </source>
</evidence>
<protein>
    <submittedName>
        <fullName evidence="1">Uncharacterized protein</fullName>
    </submittedName>
</protein>
<proteinExistence type="predicted"/>
<evidence type="ECO:0000313" key="2">
    <source>
        <dbReference type="Proteomes" id="UP000611762"/>
    </source>
</evidence>
<name>A0A926DNA5_9FIRM</name>
<sequence length="199" mass="21772">MDMTLYALLMKKIKEINDIVSTIPNPLVYRGSIANIDELPASPKVGDMYNIETKSIYGEPGMNVAWNGDNWDTLGAAIDMSNFYTKTESDVKFGYHAPEILDATGDTISWDVSTSDNASVTLTGTKVITITNGQEGKVISISCYGGTLDFSDTTQYNKSTVLSYLQPIVEYEHITYTLIYNNGKWDVTACIFAGGSANV</sequence>
<gene>
    <name evidence="1" type="ORF">H8698_07560</name>
</gene>
<organism evidence="1 2">
    <name type="scientific">Congzhengia minquanensis</name>
    <dbReference type="NCBI Taxonomy" id="2763657"/>
    <lineage>
        <taxon>Bacteria</taxon>
        <taxon>Bacillati</taxon>
        <taxon>Bacillota</taxon>
        <taxon>Clostridia</taxon>
        <taxon>Eubacteriales</taxon>
        <taxon>Oscillospiraceae</taxon>
        <taxon>Congzhengia</taxon>
    </lineage>
</organism>
<dbReference type="EMBL" id="JACRSU010000002">
    <property type="protein sequence ID" value="MBC8540832.1"/>
    <property type="molecule type" value="Genomic_DNA"/>
</dbReference>